<evidence type="ECO:0008006" key="5">
    <source>
        <dbReference type="Google" id="ProtNLM"/>
    </source>
</evidence>
<dbReference type="EMBL" id="JAATJA010000002">
    <property type="protein sequence ID" value="NJB68503.1"/>
    <property type="molecule type" value="Genomic_DNA"/>
</dbReference>
<evidence type="ECO:0000313" key="4">
    <source>
        <dbReference type="Proteomes" id="UP000580856"/>
    </source>
</evidence>
<feature type="compositionally biased region" description="Low complexity" evidence="1">
    <location>
        <begin position="172"/>
        <end position="186"/>
    </location>
</feature>
<sequence>MKTLLQFFIIALLIAVPGISFAETSSIGSARITYEKHAFSKEPTKEVKSKALEDAKLSAWKRYVSKFSKPKYKLYSDNENAFTGAMDTYISSCNILEEKTDTDNLVYTVGVKITINDVAVETKLSEFSAAGSNATGEGSLFSFVFLARETSSVKSFKDKETSVEMSQEVGTVEESAASHGGSAAEAVSKESMKKTVTGGNVEKKADKIAYTVSSSSDVDSAMNEILSPAGFEVVDYRDVLSECGGADFNTIKDEYACGSELSNETRREAINGCRMCEIQFFATGTLDVGINDIDPVSGMKRVYVSVNANVWNISGRLPRKVAAVGPIQYAGLGPDAVVAKRNALRKAAAEAATTIVDQMNAKKIN</sequence>
<comment type="caution">
    <text evidence="3">The sequence shown here is derived from an EMBL/GenBank/DDBJ whole genome shotgun (WGS) entry which is preliminary data.</text>
</comment>
<keyword evidence="2" id="KW-0732">Signal</keyword>
<reference evidence="3 4" key="1">
    <citation type="submission" date="2020-03" db="EMBL/GenBank/DDBJ databases">
        <title>Genomic Encyclopedia of Type Strains, Phase IV (KMG-IV): sequencing the most valuable type-strain genomes for metagenomic binning, comparative biology and taxonomic classification.</title>
        <authorList>
            <person name="Goeker M."/>
        </authorList>
    </citation>
    <scope>NUCLEOTIDE SEQUENCE [LARGE SCALE GENOMIC DNA]</scope>
    <source>
        <strain evidence="3 4">DSM 24233</strain>
    </source>
</reference>
<name>A0A846QQ87_9BACT</name>
<feature type="signal peptide" evidence="2">
    <location>
        <begin position="1"/>
        <end position="22"/>
    </location>
</feature>
<organism evidence="3 4">
    <name type="scientific">Desulfobaculum xiamenense</name>
    <dbReference type="NCBI Taxonomy" id="995050"/>
    <lineage>
        <taxon>Bacteria</taxon>
        <taxon>Pseudomonadati</taxon>
        <taxon>Thermodesulfobacteriota</taxon>
        <taxon>Desulfovibrionia</taxon>
        <taxon>Desulfovibrionales</taxon>
        <taxon>Desulfovibrionaceae</taxon>
        <taxon>Desulfobaculum</taxon>
    </lineage>
</organism>
<feature type="region of interest" description="Disordered" evidence="1">
    <location>
        <begin position="170"/>
        <end position="191"/>
    </location>
</feature>
<evidence type="ECO:0000256" key="1">
    <source>
        <dbReference type="SAM" id="MobiDB-lite"/>
    </source>
</evidence>
<proteinExistence type="predicted"/>
<dbReference type="AlphaFoldDB" id="A0A846QQ87"/>
<accession>A0A846QQ87</accession>
<dbReference type="RefSeq" id="WP_167941564.1">
    <property type="nucleotide sequence ID" value="NZ_JAATJA010000002.1"/>
</dbReference>
<evidence type="ECO:0000313" key="3">
    <source>
        <dbReference type="EMBL" id="NJB68503.1"/>
    </source>
</evidence>
<gene>
    <name evidence="3" type="ORF">GGQ74_002176</name>
</gene>
<protein>
    <recommendedName>
        <fullName evidence="5">LPP20 lipoprotein</fullName>
    </recommendedName>
</protein>
<evidence type="ECO:0000256" key="2">
    <source>
        <dbReference type="SAM" id="SignalP"/>
    </source>
</evidence>
<keyword evidence="4" id="KW-1185">Reference proteome</keyword>
<dbReference type="Proteomes" id="UP000580856">
    <property type="component" value="Unassembled WGS sequence"/>
</dbReference>
<feature type="chain" id="PRO_5032345442" description="LPP20 lipoprotein" evidence="2">
    <location>
        <begin position="23"/>
        <end position="365"/>
    </location>
</feature>